<proteinExistence type="predicted"/>
<dbReference type="GO" id="GO:0006508">
    <property type="term" value="P:proteolysis"/>
    <property type="evidence" value="ECO:0007669"/>
    <property type="project" value="InterPro"/>
</dbReference>
<organism evidence="2 3">
    <name type="scientific">Brachionus plicatilis</name>
    <name type="common">Marine rotifer</name>
    <name type="synonym">Brachionus muelleri</name>
    <dbReference type="NCBI Taxonomy" id="10195"/>
    <lineage>
        <taxon>Eukaryota</taxon>
        <taxon>Metazoa</taxon>
        <taxon>Spiralia</taxon>
        <taxon>Gnathifera</taxon>
        <taxon>Rotifera</taxon>
        <taxon>Eurotatoria</taxon>
        <taxon>Monogononta</taxon>
        <taxon>Pseudotrocha</taxon>
        <taxon>Ploima</taxon>
        <taxon>Brachionidae</taxon>
        <taxon>Brachionus</taxon>
    </lineage>
</organism>
<name>A0A3M7P6I3_BRAPC</name>
<evidence type="ECO:0000313" key="2">
    <source>
        <dbReference type="EMBL" id="RMZ94430.1"/>
    </source>
</evidence>
<gene>
    <name evidence="2" type="ORF">BpHYR1_035282</name>
</gene>
<dbReference type="InterPro" id="IPR001969">
    <property type="entry name" value="Aspartic_peptidase_AS"/>
</dbReference>
<feature type="non-terminal residue" evidence="2">
    <location>
        <position position="1"/>
    </location>
</feature>
<dbReference type="PROSITE" id="PS00141">
    <property type="entry name" value="ASP_PROTEASE"/>
    <property type="match status" value="1"/>
</dbReference>
<feature type="region of interest" description="Disordered" evidence="1">
    <location>
        <begin position="1"/>
        <end position="20"/>
    </location>
</feature>
<dbReference type="GO" id="GO:0004190">
    <property type="term" value="F:aspartic-type endopeptidase activity"/>
    <property type="evidence" value="ECO:0007669"/>
    <property type="project" value="InterPro"/>
</dbReference>
<dbReference type="Gene3D" id="2.40.70.10">
    <property type="entry name" value="Acid Proteases"/>
    <property type="match status" value="1"/>
</dbReference>
<comment type="caution">
    <text evidence="2">The sequence shown here is derived from an EMBL/GenBank/DDBJ whole genome shotgun (WGS) entry which is preliminary data.</text>
</comment>
<dbReference type="STRING" id="10195.A0A3M7P6I3"/>
<dbReference type="OrthoDB" id="10067350at2759"/>
<dbReference type="Proteomes" id="UP000276133">
    <property type="component" value="Unassembled WGS sequence"/>
</dbReference>
<feature type="region of interest" description="Disordered" evidence="1">
    <location>
        <begin position="135"/>
        <end position="165"/>
    </location>
</feature>
<keyword evidence="3" id="KW-1185">Reference proteome</keyword>
<feature type="compositionally biased region" description="Polar residues" evidence="1">
    <location>
        <begin position="11"/>
        <end position="20"/>
    </location>
</feature>
<reference evidence="2 3" key="1">
    <citation type="journal article" date="2018" name="Sci. Rep.">
        <title>Genomic signatures of local adaptation to the degree of environmental predictability in rotifers.</title>
        <authorList>
            <person name="Franch-Gras L."/>
            <person name="Hahn C."/>
            <person name="Garcia-Roger E.M."/>
            <person name="Carmona M.J."/>
            <person name="Serra M."/>
            <person name="Gomez A."/>
        </authorList>
    </citation>
    <scope>NUCLEOTIDE SEQUENCE [LARGE SCALE GENOMIC DNA]</scope>
    <source>
        <strain evidence="2">HYR1</strain>
    </source>
</reference>
<dbReference type="InterPro" id="IPR021109">
    <property type="entry name" value="Peptidase_aspartic_dom_sf"/>
</dbReference>
<feature type="compositionally biased region" description="Low complexity" evidence="1">
    <location>
        <begin position="135"/>
        <end position="144"/>
    </location>
</feature>
<dbReference type="SUPFAM" id="SSF50630">
    <property type="entry name" value="Acid proteases"/>
    <property type="match status" value="1"/>
</dbReference>
<evidence type="ECO:0008006" key="4">
    <source>
        <dbReference type="Google" id="ProtNLM"/>
    </source>
</evidence>
<feature type="compositionally biased region" description="Low complexity" evidence="1">
    <location>
        <begin position="151"/>
        <end position="165"/>
    </location>
</feature>
<evidence type="ECO:0000313" key="3">
    <source>
        <dbReference type="Proteomes" id="UP000276133"/>
    </source>
</evidence>
<protein>
    <recommendedName>
        <fullName evidence="4">Retrovirus-related Pol poly from transposon</fullName>
    </recommendedName>
</protein>
<sequence>KTPEQRPPVANVTQTSPQNKPFTLTDVELEEYVRYLRCRDAGLTSHIEAGSGPRATIEVGGTKLSVLVDSGSPINIMDSNAFDKLANKPNLDPCKSEYHAFMSTNKLPIRGRFVTTIWYQDRSTEAVYFVVYGSSTQESQSTTSENKRPNRLTNRPHPPHNNTPS</sequence>
<dbReference type="CDD" id="cd00303">
    <property type="entry name" value="retropepsin_like"/>
    <property type="match status" value="1"/>
</dbReference>
<accession>A0A3M7P6I3</accession>
<dbReference type="AlphaFoldDB" id="A0A3M7P6I3"/>
<evidence type="ECO:0000256" key="1">
    <source>
        <dbReference type="SAM" id="MobiDB-lite"/>
    </source>
</evidence>
<dbReference type="EMBL" id="REGN01013057">
    <property type="protein sequence ID" value="RMZ94430.1"/>
    <property type="molecule type" value="Genomic_DNA"/>
</dbReference>